<keyword evidence="5 6" id="KW-0472">Membrane</keyword>
<proteinExistence type="inferred from homology"/>
<reference evidence="8" key="3">
    <citation type="submission" date="2023-05" db="EMBL/GenBank/DDBJ databases">
        <authorList>
            <person name="Smith C.H."/>
        </authorList>
    </citation>
    <scope>NUCLEOTIDE SEQUENCE</scope>
    <source>
        <strain evidence="8">CHS0354</strain>
        <tissue evidence="8">Mantle</tissue>
    </source>
</reference>
<organism evidence="8 9">
    <name type="scientific">Potamilus streckersoni</name>
    <dbReference type="NCBI Taxonomy" id="2493646"/>
    <lineage>
        <taxon>Eukaryota</taxon>
        <taxon>Metazoa</taxon>
        <taxon>Spiralia</taxon>
        <taxon>Lophotrochozoa</taxon>
        <taxon>Mollusca</taxon>
        <taxon>Bivalvia</taxon>
        <taxon>Autobranchia</taxon>
        <taxon>Heteroconchia</taxon>
        <taxon>Palaeoheterodonta</taxon>
        <taxon>Unionida</taxon>
        <taxon>Unionoidea</taxon>
        <taxon>Unionidae</taxon>
        <taxon>Ambleminae</taxon>
        <taxon>Lampsilini</taxon>
        <taxon>Potamilus</taxon>
    </lineage>
</organism>
<evidence type="ECO:0000256" key="6">
    <source>
        <dbReference type="SAM" id="Phobius"/>
    </source>
</evidence>
<feature type="transmembrane region" description="Helical" evidence="6">
    <location>
        <begin position="158"/>
        <end position="178"/>
    </location>
</feature>
<dbReference type="Pfam" id="PF10277">
    <property type="entry name" value="Frag1"/>
    <property type="match status" value="1"/>
</dbReference>
<evidence type="ECO:0000259" key="7">
    <source>
        <dbReference type="Pfam" id="PF10277"/>
    </source>
</evidence>
<gene>
    <name evidence="8" type="ORF">CHS0354_040792</name>
</gene>
<reference evidence="8" key="2">
    <citation type="journal article" date="2021" name="Genome Biol. Evol.">
        <title>Developing a high-quality reference genome for a parasitic bivalve with doubly uniparental inheritance (Bivalvia: Unionida).</title>
        <authorList>
            <person name="Smith C.H."/>
        </authorList>
    </citation>
    <scope>NUCLEOTIDE SEQUENCE</scope>
    <source>
        <strain evidence="8">CHS0354</strain>
        <tissue evidence="8">Mantle</tissue>
    </source>
</reference>
<name>A0AAE0SLQ9_9BIVA</name>
<feature type="transmembrane region" description="Helical" evidence="6">
    <location>
        <begin position="94"/>
        <end position="112"/>
    </location>
</feature>
<keyword evidence="4 6" id="KW-1133">Transmembrane helix</keyword>
<reference evidence="8" key="1">
    <citation type="journal article" date="2021" name="Genome Biol. Evol.">
        <title>A High-Quality Reference Genome for a Parasitic Bivalve with Doubly Uniparental Inheritance (Bivalvia: Unionida).</title>
        <authorList>
            <person name="Smith C.H."/>
        </authorList>
    </citation>
    <scope>NUCLEOTIDE SEQUENCE</scope>
    <source>
        <strain evidence="8">CHS0354</strain>
    </source>
</reference>
<feature type="transmembrane region" description="Helical" evidence="6">
    <location>
        <begin position="209"/>
        <end position="227"/>
    </location>
</feature>
<evidence type="ECO:0000256" key="2">
    <source>
        <dbReference type="ARBA" id="ARBA00006565"/>
    </source>
</evidence>
<protein>
    <recommendedName>
        <fullName evidence="7">CWH43-like N-terminal domain-containing protein</fullName>
    </recommendedName>
</protein>
<evidence type="ECO:0000313" key="9">
    <source>
        <dbReference type="Proteomes" id="UP001195483"/>
    </source>
</evidence>
<evidence type="ECO:0000256" key="3">
    <source>
        <dbReference type="ARBA" id="ARBA00022692"/>
    </source>
</evidence>
<evidence type="ECO:0000256" key="1">
    <source>
        <dbReference type="ARBA" id="ARBA00004127"/>
    </source>
</evidence>
<evidence type="ECO:0000256" key="5">
    <source>
        <dbReference type="ARBA" id="ARBA00023136"/>
    </source>
</evidence>
<sequence>MLENHIFVLPIVLVIYLPVSFIITYAIAVKYNHVEPGFPYISDTGTSPPESCIFGQLLNIGALICSVVMYTRYKQIEKFYRESSRKKLMIANKVSFVLGLTACLGVSIVGNFQETNVLIVHLIGAFLAFGIGGIYCYIQAAMSFRMTDLPGNCLKLRIFRVVLCFLDLLLQIALFVSAEEAMSQETFQTNNLKWTADYPGYREHLVSTISEWLVALLTAIFVATFAGEFRKFRLKAPEVIYYDIQEESNKEMHISAPKFVYRDMHDESIKET</sequence>
<feature type="transmembrane region" description="Helical" evidence="6">
    <location>
        <begin position="53"/>
        <end position="73"/>
    </location>
</feature>
<dbReference type="GO" id="GO:0012505">
    <property type="term" value="C:endomembrane system"/>
    <property type="evidence" value="ECO:0007669"/>
    <property type="project" value="UniProtKB-SubCell"/>
</dbReference>
<dbReference type="InterPro" id="IPR050911">
    <property type="entry name" value="DRAM/TMEM150_Autophagy_Mod"/>
</dbReference>
<dbReference type="EMBL" id="JAEAOA010002342">
    <property type="protein sequence ID" value="KAK3594034.1"/>
    <property type="molecule type" value="Genomic_DNA"/>
</dbReference>
<accession>A0AAE0SLQ9</accession>
<feature type="domain" description="CWH43-like N-terminal" evidence="7">
    <location>
        <begin position="7"/>
        <end position="231"/>
    </location>
</feature>
<comment type="subcellular location">
    <subcellularLocation>
        <location evidence="1">Endomembrane system</location>
        <topology evidence="1">Multi-pass membrane protein</topology>
    </subcellularLocation>
</comment>
<evidence type="ECO:0000313" key="8">
    <source>
        <dbReference type="EMBL" id="KAK3594034.1"/>
    </source>
</evidence>
<feature type="transmembrane region" description="Helical" evidence="6">
    <location>
        <begin position="7"/>
        <end position="28"/>
    </location>
</feature>
<feature type="transmembrane region" description="Helical" evidence="6">
    <location>
        <begin position="118"/>
        <end position="138"/>
    </location>
</feature>
<comment type="caution">
    <text evidence="8">The sequence shown here is derived from an EMBL/GenBank/DDBJ whole genome shotgun (WGS) entry which is preliminary data.</text>
</comment>
<evidence type="ECO:0000256" key="4">
    <source>
        <dbReference type="ARBA" id="ARBA00022989"/>
    </source>
</evidence>
<dbReference type="PANTHER" id="PTHR21324">
    <property type="entry name" value="FASTING-INDUCIBLE INTEGRAL MEMBRANE PROTEIN TM6P1-RELATED"/>
    <property type="match status" value="1"/>
</dbReference>
<keyword evidence="9" id="KW-1185">Reference proteome</keyword>
<keyword evidence="3 6" id="KW-0812">Transmembrane</keyword>
<dbReference type="PANTHER" id="PTHR21324:SF2">
    <property type="entry name" value="EG:22E5.9 PROTEIN"/>
    <property type="match status" value="1"/>
</dbReference>
<dbReference type="InterPro" id="IPR019402">
    <property type="entry name" value="CWH43_N"/>
</dbReference>
<dbReference type="AlphaFoldDB" id="A0AAE0SLQ9"/>
<comment type="similarity">
    <text evidence="2">Belongs to the DRAM/TMEM150 family.</text>
</comment>
<dbReference type="Proteomes" id="UP001195483">
    <property type="component" value="Unassembled WGS sequence"/>
</dbReference>